<protein>
    <recommendedName>
        <fullName evidence="12">Acetyl-CoA synthetase-like protein</fullName>
    </recommendedName>
</protein>
<dbReference type="Proteomes" id="UP001610432">
    <property type="component" value="Unassembled WGS sequence"/>
</dbReference>
<comment type="similarity">
    <text evidence="2">Belongs to the ATP-dependent AMP-binding enzyme family.</text>
</comment>
<evidence type="ECO:0000256" key="5">
    <source>
        <dbReference type="ARBA" id="ARBA00022989"/>
    </source>
</evidence>
<keyword evidence="11" id="KW-1185">Reference proteome</keyword>
<dbReference type="PANTHER" id="PTHR24096">
    <property type="entry name" value="LONG-CHAIN-FATTY-ACID--COA LIGASE"/>
    <property type="match status" value="1"/>
</dbReference>
<evidence type="ECO:0000313" key="10">
    <source>
        <dbReference type="EMBL" id="KAL2868767.1"/>
    </source>
</evidence>
<evidence type="ECO:0000259" key="8">
    <source>
        <dbReference type="Pfam" id="PF00501"/>
    </source>
</evidence>
<dbReference type="PANTHER" id="PTHR24096:SF149">
    <property type="entry name" value="AMP-BINDING DOMAIN-CONTAINING PROTEIN-RELATED"/>
    <property type="match status" value="1"/>
</dbReference>
<dbReference type="Pfam" id="PF00501">
    <property type="entry name" value="AMP-binding"/>
    <property type="match status" value="1"/>
</dbReference>
<evidence type="ECO:0000256" key="6">
    <source>
        <dbReference type="ARBA" id="ARBA00023136"/>
    </source>
</evidence>
<evidence type="ECO:0000313" key="11">
    <source>
        <dbReference type="Proteomes" id="UP001610432"/>
    </source>
</evidence>
<feature type="transmembrane region" description="Helical" evidence="7">
    <location>
        <begin position="57"/>
        <end position="78"/>
    </location>
</feature>
<feature type="transmembrane region" description="Helical" evidence="7">
    <location>
        <begin position="90"/>
        <end position="108"/>
    </location>
</feature>
<comment type="caution">
    <text evidence="10">The sequence shown here is derived from an EMBL/GenBank/DDBJ whole genome shotgun (WGS) entry which is preliminary data.</text>
</comment>
<evidence type="ECO:0008006" key="12">
    <source>
        <dbReference type="Google" id="ProtNLM"/>
    </source>
</evidence>
<sequence>MAVSISRIHPLQRLASPSRGVSALVHASGLASFIWSFKYMHDNPNPANEAYGWHFQYLTVIGLSLATTTFAAGLLADITLSPRLFLLKNLLSICSAPMEVLISILYWGLRLVNISFHAIPSIVFLIDILFLSPPWTITIGPALGLSSAIAVTYWFWVDLCFQNNGWYPYPIFEQVPFEGRVGLFVLSAVVMALSTATLKWLYGRVNGFGTPVKAHARPGASPLSLTTESTTLHAEAANPINSISKSQARTLTKRLAHVFRTEFGIGAEGPGKDAVLCISSNQVLLPTIFYAILGAGGVYAAASTALTAPEVTKQLRQSRSRLIITCTENKAKALKAAQECRIARNRVLVLESMGHKRLLYDTINPERNYLQRSTELEWDRITDVETLENTTICLLYSSGTTGPPKGVMLSHMNLVSEALFTQLILRDSKKRRPHFDVPYRTVGHLPTAHIAGCLGYFITPAVAGGTVYWMPRFDIDDFIDYCKKYEVTFLATAPPVYHAIVQSNRVTDHFRTLVRAESGAAPLSTELQEQAERKLGCSISQRWGMTESTGSVTTMPWGQSDSTGSISPLLPNTRLRIVDEHMRDVGREGEGEILLKGPMISKGYFDNPEATTDAFTPEGWYKTGDVGVHNNGRTYVVDRIKELIKYKGLQVSPVEVEGFLLTHDCVADVAVIGAPDPEAPGNELPRAYVVLKPGKSVSEAELKEFVKSNLARHKQLRGGVSFVNEIPQSASGKVLRRILRDQARSSTRRQAKL</sequence>
<dbReference type="InterPro" id="IPR000873">
    <property type="entry name" value="AMP-dep_synth/lig_dom"/>
</dbReference>
<organism evidence="10 11">
    <name type="scientific">Aspergillus lucknowensis</name>
    <dbReference type="NCBI Taxonomy" id="176173"/>
    <lineage>
        <taxon>Eukaryota</taxon>
        <taxon>Fungi</taxon>
        <taxon>Dikarya</taxon>
        <taxon>Ascomycota</taxon>
        <taxon>Pezizomycotina</taxon>
        <taxon>Eurotiomycetes</taxon>
        <taxon>Eurotiomycetidae</taxon>
        <taxon>Eurotiales</taxon>
        <taxon>Aspergillaceae</taxon>
        <taxon>Aspergillus</taxon>
        <taxon>Aspergillus subgen. Nidulantes</taxon>
    </lineage>
</organism>
<dbReference type="CDD" id="cd05911">
    <property type="entry name" value="Firefly_Luc_like"/>
    <property type="match status" value="1"/>
</dbReference>
<dbReference type="Gene3D" id="3.30.300.30">
    <property type="match status" value="1"/>
</dbReference>
<feature type="domain" description="AMP-binding enzyme C-terminal" evidence="9">
    <location>
        <begin position="655"/>
        <end position="733"/>
    </location>
</feature>
<dbReference type="RefSeq" id="XP_070887746.1">
    <property type="nucleotide sequence ID" value="XM_071034195.1"/>
</dbReference>
<keyword evidence="4 7" id="KW-0812">Transmembrane</keyword>
<dbReference type="InterPro" id="IPR020845">
    <property type="entry name" value="AMP-binding_CS"/>
</dbReference>
<dbReference type="Pfam" id="PF04750">
    <property type="entry name" value="Far-17a_AIG1"/>
    <property type="match status" value="1"/>
</dbReference>
<proteinExistence type="inferred from homology"/>
<dbReference type="PROSITE" id="PS00455">
    <property type="entry name" value="AMP_BINDING"/>
    <property type="match status" value="1"/>
</dbReference>
<name>A0ABR4LZN6_9EURO</name>
<feature type="transmembrane region" description="Helical" evidence="7">
    <location>
        <begin position="20"/>
        <end position="37"/>
    </location>
</feature>
<keyword evidence="3" id="KW-0436">Ligase</keyword>
<dbReference type="InterPro" id="IPR006838">
    <property type="entry name" value="ADTRP_AIG1"/>
</dbReference>
<dbReference type="GeneID" id="98149267"/>
<dbReference type="Gene3D" id="3.40.50.12780">
    <property type="entry name" value="N-terminal domain of ligase-like"/>
    <property type="match status" value="1"/>
</dbReference>
<dbReference type="EMBL" id="JBFXLQ010000012">
    <property type="protein sequence ID" value="KAL2868767.1"/>
    <property type="molecule type" value="Genomic_DNA"/>
</dbReference>
<reference evidence="10 11" key="1">
    <citation type="submission" date="2024-07" db="EMBL/GenBank/DDBJ databases">
        <title>Section-level genome sequencing and comparative genomics of Aspergillus sections Usti and Cavernicolus.</title>
        <authorList>
            <consortium name="Lawrence Berkeley National Laboratory"/>
            <person name="Nybo J.L."/>
            <person name="Vesth T.C."/>
            <person name="Theobald S."/>
            <person name="Frisvad J.C."/>
            <person name="Larsen T.O."/>
            <person name="Kjaerboelling I."/>
            <person name="Rothschild-Mancinelli K."/>
            <person name="Lyhne E.K."/>
            <person name="Kogle M.E."/>
            <person name="Barry K."/>
            <person name="Clum A."/>
            <person name="Na H."/>
            <person name="Ledsgaard L."/>
            <person name="Lin J."/>
            <person name="Lipzen A."/>
            <person name="Kuo A."/>
            <person name="Riley R."/>
            <person name="Mondo S."/>
            <person name="Labutti K."/>
            <person name="Haridas S."/>
            <person name="Pangalinan J."/>
            <person name="Salamov A.A."/>
            <person name="Simmons B.A."/>
            <person name="Magnuson J.K."/>
            <person name="Chen J."/>
            <person name="Drula E."/>
            <person name="Henrissat B."/>
            <person name="Wiebenga A."/>
            <person name="Lubbers R.J."/>
            <person name="Gomes A.C."/>
            <person name="Macurrencykelacurrency M.R."/>
            <person name="Stajich J."/>
            <person name="Grigoriev I.V."/>
            <person name="Mortensen U.H."/>
            <person name="De Vries R.P."/>
            <person name="Baker S.E."/>
            <person name="Andersen M.R."/>
        </authorList>
    </citation>
    <scope>NUCLEOTIDE SEQUENCE [LARGE SCALE GENOMIC DNA]</scope>
    <source>
        <strain evidence="10 11">CBS 449.75</strain>
    </source>
</reference>
<feature type="domain" description="AMP-dependent synthetase/ligase" evidence="8">
    <location>
        <begin position="240"/>
        <end position="605"/>
    </location>
</feature>
<evidence type="ECO:0000256" key="7">
    <source>
        <dbReference type="SAM" id="Phobius"/>
    </source>
</evidence>
<evidence type="ECO:0000256" key="3">
    <source>
        <dbReference type="ARBA" id="ARBA00022598"/>
    </source>
</evidence>
<dbReference type="InterPro" id="IPR025110">
    <property type="entry name" value="AMP-bd_C"/>
</dbReference>
<evidence type="ECO:0000256" key="2">
    <source>
        <dbReference type="ARBA" id="ARBA00006432"/>
    </source>
</evidence>
<dbReference type="SUPFAM" id="SSF56801">
    <property type="entry name" value="Acetyl-CoA synthetase-like"/>
    <property type="match status" value="1"/>
</dbReference>
<comment type="subcellular location">
    <subcellularLocation>
        <location evidence="1">Endomembrane system</location>
        <topology evidence="1">Multi-pass membrane protein</topology>
    </subcellularLocation>
</comment>
<dbReference type="InterPro" id="IPR042099">
    <property type="entry name" value="ANL_N_sf"/>
</dbReference>
<feature type="transmembrane region" description="Helical" evidence="7">
    <location>
        <begin position="288"/>
        <end position="308"/>
    </location>
</feature>
<accession>A0ABR4LZN6</accession>
<evidence type="ECO:0000256" key="4">
    <source>
        <dbReference type="ARBA" id="ARBA00022692"/>
    </source>
</evidence>
<feature type="transmembrane region" description="Helical" evidence="7">
    <location>
        <begin position="139"/>
        <end position="157"/>
    </location>
</feature>
<keyword evidence="6 7" id="KW-0472">Membrane</keyword>
<gene>
    <name evidence="10" type="ORF">BJX67DRAFT_387240</name>
</gene>
<evidence type="ECO:0000259" key="9">
    <source>
        <dbReference type="Pfam" id="PF13193"/>
    </source>
</evidence>
<dbReference type="InterPro" id="IPR045851">
    <property type="entry name" value="AMP-bd_C_sf"/>
</dbReference>
<evidence type="ECO:0000256" key="1">
    <source>
        <dbReference type="ARBA" id="ARBA00004127"/>
    </source>
</evidence>
<dbReference type="Pfam" id="PF13193">
    <property type="entry name" value="AMP-binding_C"/>
    <property type="match status" value="1"/>
</dbReference>
<feature type="transmembrane region" description="Helical" evidence="7">
    <location>
        <begin position="177"/>
        <end position="198"/>
    </location>
</feature>
<keyword evidence="5 7" id="KW-1133">Transmembrane helix</keyword>